<keyword evidence="4" id="KW-1185">Reference proteome</keyword>
<dbReference type="Gene3D" id="3.30.70.330">
    <property type="match status" value="1"/>
</dbReference>
<dbReference type="Pfam" id="PF00076">
    <property type="entry name" value="RRM_1"/>
    <property type="match status" value="1"/>
</dbReference>
<comment type="caution">
    <text evidence="3">The sequence shown here is derived from an EMBL/GenBank/DDBJ whole genome shotgun (WGS) entry which is preliminary data.</text>
</comment>
<gene>
    <name evidence="3" type="ORF">HRI_001518400</name>
</gene>
<evidence type="ECO:0000259" key="2">
    <source>
        <dbReference type="PROSITE" id="PS50102"/>
    </source>
</evidence>
<dbReference type="InterPro" id="IPR035979">
    <property type="entry name" value="RBD_domain_sf"/>
</dbReference>
<reference evidence="3" key="1">
    <citation type="submission" date="2023-05" db="EMBL/GenBank/DDBJ databases">
        <title>Genome and transcriptome analyses reveal genes involved in the formation of fine ridges on petal epidermal cells in Hibiscus trionum.</title>
        <authorList>
            <person name="Koshimizu S."/>
            <person name="Masuda S."/>
            <person name="Ishii T."/>
            <person name="Shirasu K."/>
            <person name="Hoshino A."/>
            <person name="Arita M."/>
        </authorList>
    </citation>
    <scope>NUCLEOTIDE SEQUENCE</scope>
    <source>
        <strain evidence="3">Hamamatsu line</strain>
    </source>
</reference>
<evidence type="ECO:0000313" key="4">
    <source>
        <dbReference type="Proteomes" id="UP001165190"/>
    </source>
</evidence>
<dbReference type="EMBL" id="BSYR01000016">
    <property type="protein sequence ID" value="GMI78491.1"/>
    <property type="molecule type" value="Genomic_DNA"/>
</dbReference>
<keyword evidence="1" id="KW-0694">RNA-binding</keyword>
<dbReference type="InterPro" id="IPR000504">
    <property type="entry name" value="RRM_dom"/>
</dbReference>
<dbReference type="PROSITE" id="PS50102">
    <property type="entry name" value="RRM"/>
    <property type="match status" value="1"/>
</dbReference>
<organism evidence="3 4">
    <name type="scientific">Hibiscus trionum</name>
    <name type="common">Flower of an hour</name>
    <dbReference type="NCBI Taxonomy" id="183268"/>
    <lineage>
        <taxon>Eukaryota</taxon>
        <taxon>Viridiplantae</taxon>
        <taxon>Streptophyta</taxon>
        <taxon>Embryophyta</taxon>
        <taxon>Tracheophyta</taxon>
        <taxon>Spermatophyta</taxon>
        <taxon>Magnoliopsida</taxon>
        <taxon>eudicotyledons</taxon>
        <taxon>Gunneridae</taxon>
        <taxon>Pentapetalae</taxon>
        <taxon>rosids</taxon>
        <taxon>malvids</taxon>
        <taxon>Malvales</taxon>
        <taxon>Malvaceae</taxon>
        <taxon>Malvoideae</taxon>
        <taxon>Hibiscus</taxon>
    </lineage>
</organism>
<dbReference type="AlphaFoldDB" id="A0A9W7HJV3"/>
<dbReference type="Proteomes" id="UP001165190">
    <property type="component" value="Unassembled WGS sequence"/>
</dbReference>
<dbReference type="CDD" id="cd00590">
    <property type="entry name" value="RRM_SF"/>
    <property type="match status" value="1"/>
</dbReference>
<sequence>MGDNAGGREHEGKGKIESIRNRGWTLFMNNLSNQIHWKGLWQVFDRHGHVLDVFIPTKKSRMGARFGFVRMKSKMEAQRVRDRLNGA</sequence>
<proteinExistence type="predicted"/>
<dbReference type="GO" id="GO:0003723">
    <property type="term" value="F:RNA binding"/>
    <property type="evidence" value="ECO:0007669"/>
    <property type="project" value="UniProtKB-UniRule"/>
</dbReference>
<evidence type="ECO:0000313" key="3">
    <source>
        <dbReference type="EMBL" id="GMI78491.1"/>
    </source>
</evidence>
<name>A0A9W7HJV3_HIBTR</name>
<feature type="domain" description="RRM" evidence="2">
    <location>
        <begin position="24"/>
        <end position="87"/>
    </location>
</feature>
<dbReference type="InterPro" id="IPR012677">
    <property type="entry name" value="Nucleotide-bd_a/b_plait_sf"/>
</dbReference>
<evidence type="ECO:0000256" key="1">
    <source>
        <dbReference type="PROSITE-ProRule" id="PRU00176"/>
    </source>
</evidence>
<dbReference type="SUPFAM" id="SSF54928">
    <property type="entry name" value="RNA-binding domain, RBD"/>
    <property type="match status" value="1"/>
</dbReference>
<protein>
    <recommendedName>
        <fullName evidence="2">RRM domain-containing protein</fullName>
    </recommendedName>
</protein>
<accession>A0A9W7HJV3</accession>
<dbReference type="OrthoDB" id="988427at2759"/>